<organism evidence="1 2">
    <name type="scientific">Egretta garzetta</name>
    <name type="common">Little egret</name>
    <dbReference type="NCBI Taxonomy" id="188379"/>
    <lineage>
        <taxon>Eukaryota</taxon>
        <taxon>Metazoa</taxon>
        <taxon>Chordata</taxon>
        <taxon>Craniata</taxon>
        <taxon>Vertebrata</taxon>
        <taxon>Euteleostomi</taxon>
        <taxon>Archelosauria</taxon>
        <taxon>Archosauria</taxon>
        <taxon>Dinosauria</taxon>
        <taxon>Saurischia</taxon>
        <taxon>Theropoda</taxon>
        <taxon>Coelurosauria</taxon>
        <taxon>Aves</taxon>
        <taxon>Neognathae</taxon>
        <taxon>Neoaves</taxon>
        <taxon>Aequornithes</taxon>
        <taxon>Pelecaniformes</taxon>
        <taxon>Ardeidae</taxon>
        <taxon>Egretta</taxon>
    </lineage>
</organism>
<sequence length="66" mass="6297">DLAGPAAATAVPVVRVGVRAARARTIGSTIAIQALVTQGAPIATQTSVAQGAIAQGGPIAPQTPVA</sequence>
<feature type="non-terminal residue" evidence="1">
    <location>
        <position position="66"/>
    </location>
</feature>
<dbReference type="Proteomes" id="UP000053119">
    <property type="component" value="Unassembled WGS sequence"/>
</dbReference>
<feature type="non-terminal residue" evidence="1">
    <location>
        <position position="1"/>
    </location>
</feature>
<evidence type="ECO:0000313" key="2">
    <source>
        <dbReference type="Proteomes" id="UP000053119"/>
    </source>
</evidence>
<evidence type="ECO:0000313" key="1">
    <source>
        <dbReference type="EMBL" id="KFP19255.1"/>
    </source>
</evidence>
<name>A0A091JHJ6_EGRGA</name>
<keyword evidence="2" id="KW-1185">Reference proteome</keyword>
<protein>
    <submittedName>
        <fullName evidence="1">Uncharacterized protein</fullName>
    </submittedName>
</protein>
<proteinExistence type="predicted"/>
<gene>
    <name evidence="1" type="ORF">Z169_11588</name>
</gene>
<dbReference type="EMBL" id="KK501989">
    <property type="protein sequence ID" value="KFP19255.1"/>
    <property type="molecule type" value="Genomic_DNA"/>
</dbReference>
<reference evidence="1 2" key="1">
    <citation type="submission" date="2014-04" db="EMBL/GenBank/DDBJ databases">
        <title>Genome evolution of avian class.</title>
        <authorList>
            <person name="Zhang G."/>
            <person name="Li C."/>
        </authorList>
    </citation>
    <scope>NUCLEOTIDE SEQUENCE [LARGE SCALE GENOMIC DNA]</scope>
    <source>
        <strain evidence="1">BGI_Z169</strain>
    </source>
</reference>
<dbReference type="AlphaFoldDB" id="A0A091JHJ6"/>
<accession>A0A091JHJ6</accession>